<feature type="compositionally biased region" description="Low complexity" evidence="1">
    <location>
        <begin position="345"/>
        <end position="355"/>
    </location>
</feature>
<evidence type="ECO:0000313" key="3">
    <source>
        <dbReference type="Proteomes" id="UP001629113"/>
    </source>
</evidence>
<organism evidence="2 3">
    <name type="scientific">Phlyctema vagabunda</name>
    <dbReference type="NCBI Taxonomy" id="108571"/>
    <lineage>
        <taxon>Eukaryota</taxon>
        <taxon>Fungi</taxon>
        <taxon>Dikarya</taxon>
        <taxon>Ascomycota</taxon>
        <taxon>Pezizomycotina</taxon>
        <taxon>Leotiomycetes</taxon>
        <taxon>Helotiales</taxon>
        <taxon>Dermateaceae</taxon>
        <taxon>Phlyctema</taxon>
    </lineage>
</organism>
<evidence type="ECO:0000256" key="1">
    <source>
        <dbReference type="SAM" id="MobiDB-lite"/>
    </source>
</evidence>
<feature type="compositionally biased region" description="Acidic residues" evidence="1">
    <location>
        <begin position="312"/>
        <end position="344"/>
    </location>
</feature>
<feature type="compositionally biased region" description="Polar residues" evidence="1">
    <location>
        <begin position="1"/>
        <end position="14"/>
    </location>
</feature>
<sequence length="361" mass="40854">MSLNFRPINQANSEELNKTPKGFSNKQSDGADKKEDVQNQSDDEQINHLPSSKEGSKDVSEKNELQRSNRTLSDGGKESENGKVEAPEKPKPSLNPIYHARRLPPGTKFNWTDNKDVDDTPIRMWHSEAVNRAKMVVILRSVDGREFQFKYRHRYEVDLNDPKSVTLANRWRSKLFRLHLYKPAGSYSEAARLAWTQKEKDSLSEDIKTKIRSTGKAISKQDWSDLTQAHNKKFAGQKIPVGEPLAQGQRKDKTTGSIIADKAVKVAQSPFTLRERSVRGIQRTCERWEDILDMIRKERREQADKDTRGEIDSDTDDSNGDGTEDDSDSEIDLEVEEDSDDDMDGQQPGTDTTGGIEADCA</sequence>
<accession>A0ABR4PRL7</accession>
<evidence type="ECO:0000313" key="2">
    <source>
        <dbReference type="EMBL" id="KAL3426010.1"/>
    </source>
</evidence>
<feature type="region of interest" description="Disordered" evidence="1">
    <location>
        <begin position="300"/>
        <end position="361"/>
    </location>
</feature>
<feature type="region of interest" description="Disordered" evidence="1">
    <location>
        <begin position="237"/>
        <end position="256"/>
    </location>
</feature>
<dbReference type="Proteomes" id="UP001629113">
    <property type="component" value="Unassembled WGS sequence"/>
</dbReference>
<keyword evidence="3" id="KW-1185">Reference proteome</keyword>
<comment type="caution">
    <text evidence="2">The sequence shown here is derived from an EMBL/GenBank/DDBJ whole genome shotgun (WGS) entry which is preliminary data.</text>
</comment>
<reference evidence="2 3" key="1">
    <citation type="submission" date="2024-06" db="EMBL/GenBank/DDBJ databases">
        <title>Complete genome of Phlyctema vagabunda strain 19-DSS-EL-015.</title>
        <authorList>
            <person name="Fiorenzani C."/>
        </authorList>
    </citation>
    <scope>NUCLEOTIDE SEQUENCE [LARGE SCALE GENOMIC DNA]</scope>
    <source>
        <strain evidence="2 3">19-DSS-EL-015</strain>
    </source>
</reference>
<feature type="compositionally biased region" description="Basic and acidic residues" evidence="1">
    <location>
        <begin position="75"/>
        <end position="91"/>
    </location>
</feature>
<dbReference type="EMBL" id="JBFCZG010000002">
    <property type="protein sequence ID" value="KAL3426010.1"/>
    <property type="molecule type" value="Genomic_DNA"/>
</dbReference>
<feature type="region of interest" description="Disordered" evidence="1">
    <location>
        <begin position="1"/>
        <end position="114"/>
    </location>
</feature>
<name>A0ABR4PRL7_9HELO</name>
<protein>
    <submittedName>
        <fullName evidence="2">Uncharacterized protein</fullName>
    </submittedName>
</protein>
<feature type="compositionally biased region" description="Basic and acidic residues" evidence="1">
    <location>
        <begin position="54"/>
        <end position="67"/>
    </location>
</feature>
<feature type="compositionally biased region" description="Basic and acidic residues" evidence="1">
    <location>
        <begin position="300"/>
        <end position="311"/>
    </location>
</feature>
<proteinExistence type="predicted"/>
<gene>
    <name evidence="2" type="ORF">PVAG01_02801</name>
</gene>